<dbReference type="EMBL" id="CAJVPU010036254">
    <property type="protein sequence ID" value="CAG8729666.1"/>
    <property type="molecule type" value="Genomic_DNA"/>
</dbReference>
<evidence type="ECO:0000313" key="1">
    <source>
        <dbReference type="EMBL" id="CAG8729666.1"/>
    </source>
</evidence>
<gene>
    <name evidence="1" type="ORF">DHETER_LOCUS13353</name>
</gene>
<sequence>NKHYTISSKEKGAYSEKEDIAKPNETKNTILTKENRQIQSTQNCTKQDDIANTYQLQE</sequence>
<comment type="caution">
    <text evidence="1">The sequence shown here is derived from an EMBL/GenBank/DDBJ whole genome shotgun (WGS) entry which is preliminary data.</text>
</comment>
<feature type="non-terminal residue" evidence="1">
    <location>
        <position position="1"/>
    </location>
</feature>
<protein>
    <submittedName>
        <fullName evidence="1">15816_t:CDS:1</fullName>
    </submittedName>
</protein>
<proteinExistence type="predicted"/>
<accession>A0ACA9PYA2</accession>
<keyword evidence="2" id="KW-1185">Reference proteome</keyword>
<name>A0ACA9PYA2_9GLOM</name>
<dbReference type="Proteomes" id="UP000789702">
    <property type="component" value="Unassembled WGS sequence"/>
</dbReference>
<evidence type="ECO:0000313" key="2">
    <source>
        <dbReference type="Proteomes" id="UP000789702"/>
    </source>
</evidence>
<reference evidence="1" key="1">
    <citation type="submission" date="2021-06" db="EMBL/GenBank/DDBJ databases">
        <authorList>
            <person name="Kallberg Y."/>
            <person name="Tangrot J."/>
            <person name="Rosling A."/>
        </authorList>
    </citation>
    <scope>NUCLEOTIDE SEQUENCE</scope>
    <source>
        <strain evidence="1">IL203A</strain>
    </source>
</reference>
<organism evidence="1 2">
    <name type="scientific">Dentiscutata heterogama</name>
    <dbReference type="NCBI Taxonomy" id="1316150"/>
    <lineage>
        <taxon>Eukaryota</taxon>
        <taxon>Fungi</taxon>
        <taxon>Fungi incertae sedis</taxon>
        <taxon>Mucoromycota</taxon>
        <taxon>Glomeromycotina</taxon>
        <taxon>Glomeromycetes</taxon>
        <taxon>Diversisporales</taxon>
        <taxon>Gigasporaceae</taxon>
        <taxon>Dentiscutata</taxon>
    </lineage>
</organism>
<feature type="non-terminal residue" evidence="1">
    <location>
        <position position="58"/>
    </location>
</feature>